<gene>
    <name evidence="1" type="ORF">GT019_07475</name>
</gene>
<proteinExistence type="predicted"/>
<sequence length="151" mass="16711">MKVPQLYALQLERLIARGLPAARIVQLLRAGSEEELAALVDPEVKWERLLTYARDNLETVEAAVQGGYAFPFITIGGIMSLLDIKFGKREGTDYRFPGDRIEGLRLNGAEADLLRSMLPAYWEMSRTGANLPEDQAELSIALREPPEPAAG</sequence>
<evidence type="ECO:0000313" key="2">
    <source>
        <dbReference type="Proteomes" id="UP000665561"/>
    </source>
</evidence>
<dbReference type="Proteomes" id="UP000665561">
    <property type="component" value="Unassembled WGS sequence"/>
</dbReference>
<name>A0ABW9XMB9_9BACL</name>
<comment type="caution">
    <text evidence="1">The sequence shown here is derived from an EMBL/GenBank/DDBJ whole genome shotgun (WGS) entry which is preliminary data.</text>
</comment>
<protein>
    <submittedName>
        <fullName evidence="1">Uncharacterized protein</fullName>
    </submittedName>
</protein>
<reference evidence="1 2" key="1">
    <citation type="submission" date="2020-01" db="EMBL/GenBank/DDBJ databases">
        <title>Paenibacillus soybeanensis sp. nov. isolated from the nodules of soybean (Glycine max(L.) Merr).</title>
        <authorList>
            <person name="Wang H."/>
        </authorList>
    </citation>
    <scope>NUCLEOTIDE SEQUENCE [LARGE SCALE GENOMIC DNA]</scope>
    <source>
        <strain evidence="1 2">T1</strain>
    </source>
</reference>
<accession>A0ABW9XMB9</accession>
<dbReference type="EMBL" id="JAAAMV010000003">
    <property type="protein sequence ID" value="NBD23706.1"/>
    <property type="molecule type" value="Genomic_DNA"/>
</dbReference>
<evidence type="ECO:0000313" key="1">
    <source>
        <dbReference type="EMBL" id="NBD23706.1"/>
    </source>
</evidence>
<organism evidence="1 2">
    <name type="scientific">Paenibacillus glycinis</name>
    <dbReference type="NCBI Taxonomy" id="2697035"/>
    <lineage>
        <taxon>Bacteria</taxon>
        <taxon>Bacillati</taxon>
        <taxon>Bacillota</taxon>
        <taxon>Bacilli</taxon>
        <taxon>Bacillales</taxon>
        <taxon>Paenibacillaceae</taxon>
        <taxon>Paenibacillus</taxon>
    </lineage>
</organism>
<keyword evidence="2" id="KW-1185">Reference proteome</keyword>